<reference evidence="2" key="1">
    <citation type="submission" date="2021-01" db="EMBL/GenBank/DDBJ databases">
        <authorList>
            <person name="Corre E."/>
            <person name="Pelletier E."/>
            <person name="Niang G."/>
            <person name="Scheremetjew M."/>
            <person name="Finn R."/>
            <person name="Kale V."/>
            <person name="Holt S."/>
            <person name="Cochrane G."/>
            <person name="Meng A."/>
            <person name="Brown T."/>
            <person name="Cohen L."/>
        </authorList>
    </citation>
    <scope>NUCLEOTIDE SEQUENCE</scope>
    <source>
        <strain evidence="2">MM31A-1</strain>
    </source>
</reference>
<dbReference type="EMBL" id="HBIO01006825">
    <property type="protein sequence ID" value="CAE0460197.1"/>
    <property type="molecule type" value="Transcribed_RNA"/>
</dbReference>
<protein>
    <submittedName>
        <fullName evidence="2">Uncharacterized protein</fullName>
    </submittedName>
</protein>
<evidence type="ECO:0000256" key="1">
    <source>
        <dbReference type="SAM" id="SignalP"/>
    </source>
</evidence>
<evidence type="ECO:0000313" key="2">
    <source>
        <dbReference type="EMBL" id="CAE0460197.1"/>
    </source>
</evidence>
<proteinExistence type="predicted"/>
<dbReference type="AlphaFoldDB" id="A0A7S3PYR3"/>
<accession>A0A7S3PYR3</accession>
<sequence>MNKLQLLRSTLLLSTLSAASSQAMFDDFVPPPVCAKFAPIKFLGDAEFVNTDNSFGEYATTGDMSIGQVYSAQLGPNYPNQFPVFANIFANFKSVCVTTFDQIVPNFGAPTCFYEFQIGFCRVNSAIIYPPLEEIKKVSREEVISEEKILYALEKGDSGRKRRTQRDTFATDQAKDVVAKDDGEDLVDAFQIDDKFAKNNEALVAQVCPNLGCWCPAYFDCKKGGFTAHGSGPDPIEITGGTRKLFGAFGQIITPTDFDIGTMSPLTGDLSDSSIAMQIEICYYNTDEIF</sequence>
<feature type="signal peptide" evidence="1">
    <location>
        <begin position="1"/>
        <end position="21"/>
    </location>
</feature>
<name>A0A7S3PYR3_9STRA</name>
<keyword evidence="1" id="KW-0732">Signal</keyword>
<feature type="chain" id="PRO_5030991446" evidence="1">
    <location>
        <begin position="22"/>
        <end position="290"/>
    </location>
</feature>
<organism evidence="2">
    <name type="scientific">Chaetoceros debilis</name>
    <dbReference type="NCBI Taxonomy" id="122233"/>
    <lineage>
        <taxon>Eukaryota</taxon>
        <taxon>Sar</taxon>
        <taxon>Stramenopiles</taxon>
        <taxon>Ochrophyta</taxon>
        <taxon>Bacillariophyta</taxon>
        <taxon>Coscinodiscophyceae</taxon>
        <taxon>Chaetocerotophycidae</taxon>
        <taxon>Chaetocerotales</taxon>
        <taxon>Chaetocerotaceae</taxon>
        <taxon>Chaetoceros</taxon>
    </lineage>
</organism>
<gene>
    <name evidence="2" type="ORF">CDEB00056_LOCUS5038</name>
</gene>